<proteinExistence type="predicted"/>
<evidence type="ECO:0008006" key="4">
    <source>
        <dbReference type="Google" id="ProtNLM"/>
    </source>
</evidence>
<dbReference type="SUPFAM" id="SSF54523">
    <property type="entry name" value="Pili subunits"/>
    <property type="match status" value="1"/>
</dbReference>
<reference evidence="3" key="1">
    <citation type="submission" date="2017-09" db="EMBL/GenBank/DDBJ databases">
        <title>Depth-based differentiation of microbial function through sediment-hosted aquifers and enrichment of novel symbionts in the deep terrestrial subsurface.</title>
        <authorList>
            <person name="Probst A.J."/>
            <person name="Ladd B."/>
            <person name="Jarett J.K."/>
            <person name="Geller-Mcgrath D.E."/>
            <person name="Sieber C.M.K."/>
            <person name="Emerson J.B."/>
            <person name="Anantharaman K."/>
            <person name="Thomas B.C."/>
            <person name="Malmstrom R."/>
            <person name="Stieglmeier M."/>
            <person name="Klingl A."/>
            <person name="Woyke T."/>
            <person name="Ryan C.M."/>
            <person name="Banfield J.F."/>
        </authorList>
    </citation>
    <scope>NUCLEOTIDE SEQUENCE [LARGE SCALE GENOMIC DNA]</scope>
</reference>
<dbReference type="Proteomes" id="UP000230577">
    <property type="component" value="Unassembled WGS sequence"/>
</dbReference>
<feature type="non-terminal residue" evidence="2">
    <location>
        <position position="204"/>
    </location>
</feature>
<evidence type="ECO:0000313" key="2">
    <source>
        <dbReference type="EMBL" id="PJB83196.1"/>
    </source>
</evidence>
<accession>A0A2M8D7R6</accession>
<sequence length="204" mass="22633">MFKLKNEQSFTLVELLIVIGILTILAVVVILTLNPAQFFKEVRDSKRMSEFQTINKALGNYLADGNTSLGLTNKVYVSIPDSSLTCDNLGLPSLPTNWEYRCSNSDNYRKVDSNGWIPVNFTSVSWGSPLPILPIDPINTTSTGQYYTYVVGGSYKLTALFESEKYTERAAKDGGVDLAEYEIGTNLSLAPFTHGLVGYWSFDE</sequence>
<organism evidence="2 3">
    <name type="scientific">Candidatus Wolfebacteria bacterium CG_4_9_14_0_8_um_filter_39_46</name>
    <dbReference type="NCBI Taxonomy" id="1975064"/>
    <lineage>
        <taxon>Bacteria</taxon>
        <taxon>Candidatus Wolfeibacteriota</taxon>
    </lineage>
</organism>
<dbReference type="EMBL" id="PFTL01000042">
    <property type="protein sequence ID" value="PJB83196.1"/>
    <property type="molecule type" value="Genomic_DNA"/>
</dbReference>
<dbReference type="InterPro" id="IPR012902">
    <property type="entry name" value="N_methyl_site"/>
</dbReference>
<keyword evidence="1" id="KW-0812">Transmembrane</keyword>
<comment type="caution">
    <text evidence="2">The sequence shown here is derived from an EMBL/GenBank/DDBJ whole genome shotgun (WGS) entry which is preliminary data.</text>
</comment>
<name>A0A2M8D7R6_9BACT</name>
<feature type="transmembrane region" description="Helical" evidence="1">
    <location>
        <begin position="12"/>
        <end position="33"/>
    </location>
</feature>
<dbReference type="Gene3D" id="3.30.700.10">
    <property type="entry name" value="Glycoprotein, Type 4 Pilin"/>
    <property type="match status" value="1"/>
</dbReference>
<dbReference type="AlphaFoldDB" id="A0A2M8D7R6"/>
<gene>
    <name evidence="2" type="ORF">CO087_02220</name>
</gene>
<keyword evidence="1" id="KW-0472">Membrane</keyword>
<dbReference type="InterPro" id="IPR045584">
    <property type="entry name" value="Pilin-like"/>
</dbReference>
<dbReference type="Pfam" id="PF07963">
    <property type="entry name" value="N_methyl"/>
    <property type="match status" value="1"/>
</dbReference>
<keyword evidence="1" id="KW-1133">Transmembrane helix</keyword>
<evidence type="ECO:0000256" key="1">
    <source>
        <dbReference type="SAM" id="Phobius"/>
    </source>
</evidence>
<evidence type="ECO:0000313" key="3">
    <source>
        <dbReference type="Proteomes" id="UP000230577"/>
    </source>
</evidence>
<protein>
    <recommendedName>
        <fullName evidence="4">Type II secretion system protein GspG C-terminal domain-containing protein</fullName>
    </recommendedName>
</protein>